<sequence>MIIIAEMLKIVWCVSVLLNTILSPCQAFIYKFTKYLYLRNDSHFEIEFEIEIIMILIRHLIHKTTLKDE</sequence>
<dbReference type="EMBL" id="MG250486">
    <property type="protein sequence ID" value="AUE23280.1"/>
    <property type="molecule type" value="Genomic_DNA"/>
</dbReference>
<reference evidence="1 2" key="1">
    <citation type="submission" date="2017-10" db="EMBL/GenBank/DDBJ databases">
        <title>Antibacterial composition for extension of chilled fish shelf life and decreasing of risk of food-borne infections, bacteriophage strains for its preparation.</title>
        <authorList>
            <person name="Zulkarneev E.R."/>
            <person name="Aleshkin A.V."/>
            <person name="Rubalsky O.V."/>
            <person name="Kiseleva I.A."/>
            <person name="Rubalskii E.O."/>
            <person name="Lebedev S.N."/>
        </authorList>
    </citation>
    <scope>NUCLEOTIDE SEQUENCE [LARGE SCALE GENOMIC DNA]</scope>
</reference>
<accession>A0A2H4YGI9</accession>
<proteinExistence type="predicted"/>
<organism evidence="1 2">
    <name type="scientific">Raoultella phage Ro1</name>
    <dbReference type="NCBI Taxonomy" id="2053702"/>
    <lineage>
        <taxon>Viruses</taxon>
        <taxon>Duplodnaviria</taxon>
        <taxon>Heunggongvirae</taxon>
        <taxon>Uroviricota</taxon>
        <taxon>Caudoviricetes</taxon>
        <taxon>Vequintavirinae</taxon>
        <taxon>Mydovirus</taxon>
        <taxon>Mydovirus Ro1</taxon>
    </lineage>
</organism>
<gene>
    <name evidence="1" type="ORF">Ro1_00054</name>
</gene>
<keyword evidence="2" id="KW-1185">Reference proteome</keyword>
<name>A0A2H4YGI9_9CAUD</name>
<evidence type="ECO:0000313" key="2">
    <source>
        <dbReference type="Proteomes" id="UP000241480"/>
    </source>
</evidence>
<evidence type="ECO:0000313" key="1">
    <source>
        <dbReference type="EMBL" id="AUE23280.1"/>
    </source>
</evidence>
<dbReference type="Proteomes" id="UP000241480">
    <property type="component" value="Segment"/>
</dbReference>
<protein>
    <submittedName>
        <fullName evidence="1">Uncharacterized protein</fullName>
    </submittedName>
</protein>